<name>A0A938B349_UNCTE</name>
<dbReference type="EMBL" id="VGLS01000146">
    <property type="protein sequence ID" value="MBM3223453.1"/>
    <property type="molecule type" value="Genomic_DNA"/>
</dbReference>
<organism evidence="1 2">
    <name type="scientific">Tectimicrobiota bacterium</name>
    <dbReference type="NCBI Taxonomy" id="2528274"/>
    <lineage>
        <taxon>Bacteria</taxon>
        <taxon>Pseudomonadati</taxon>
        <taxon>Nitrospinota/Tectimicrobiota group</taxon>
        <taxon>Candidatus Tectimicrobiota</taxon>
    </lineage>
</organism>
<accession>A0A938B349</accession>
<sequence length="317" mass="35415">MCVLRQVRRRLLNISRAQTTTARRRFRVDRTDVRQRLERIGQTFLVGYHAALSEATPVALAKQLNTVENEWRGFAFEGAGMALALLDQLTPWQPYRLRTFLAGPAARHTYIVHVGAGWALALLRRRVERPLRQMDPLLRWLAVDGYGFYGGYFHWPRTITHQRVPRRLTGYACRAFDQGLGRSLWFVEGANVERIAAMIATFPCARHADLWSGVGLACAYAGGVERAALGVLRESAGAHRSSLAQGVAFAARARQKAGNQAEHTKVACDVLCGMSADAAAEVAAVTSEYLPYDGHVPAYEVWRQRLQERFAHQATMP</sequence>
<dbReference type="Proteomes" id="UP000712673">
    <property type="component" value="Unassembled WGS sequence"/>
</dbReference>
<evidence type="ECO:0000313" key="2">
    <source>
        <dbReference type="Proteomes" id="UP000712673"/>
    </source>
</evidence>
<evidence type="ECO:0000313" key="1">
    <source>
        <dbReference type="EMBL" id="MBM3223453.1"/>
    </source>
</evidence>
<gene>
    <name evidence="1" type="ORF">FJZ47_06605</name>
</gene>
<dbReference type="AlphaFoldDB" id="A0A938B349"/>
<comment type="caution">
    <text evidence="1">The sequence shown here is derived from an EMBL/GenBank/DDBJ whole genome shotgun (WGS) entry which is preliminary data.</text>
</comment>
<reference evidence="1" key="1">
    <citation type="submission" date="2019-03" db="EMBL/GenBank/DDBJ databases">
        <title>Lake Tanganyika Metagenome-Assembled Genomes (MAGs).</title>
        <authorList>
            <person name="Tran P."/>
        </authorList>
    </citation>
    <scope>NUCLEOTIDE SEQUENCE</scope>
    <source>
        <strain evidence="1">K_DeepCast_65m_m2_066</strain>
    </source>
</reference>
<protein>
    <submittedName>
        <fullName evidence="1">DUF1702 family protein</fullName>
    </submittedName>
</protein>
<proteinExistence type="predicted"/>
<dbReference type="Pfam" id="PF08012">
    <property type="entry name" value="DUF1702"/>
    <property type="match status" value="1"/>
</dbReference>
<dbReference type="InterPro" id="IPR012964">
    <property type="entry name" value="DUF1702"/>
</dbReference>